<reference evidence="5" key="2">
    <citation type="submission" date="2015-01" db="EMBL/GenBank/DDBJ databases">
        <title>Evolutionary Origins and Diversification of the Mycorrhizal Mutualists.</title>
        <authorList>
            <consortium name="DOE Joint Genome Institute"/>
            <consortium name="Mycorrhizal Genomics Consortium"/>
            <person name="Kohler A."/>
            <person name="Kuo A."/>
            <person name="Nagy L.G."/>
            <person name="Floudas D."/>
            <person name="Copeland A."/>
            <person name="Barry K.W."/>
            <person name="Cichocki N."/>
            <person name="Veneault-Fourrey C."/>
            <person name="LaButti K."/>
            <person name="Lindquist E.A."/>
            <person name="Lipzen A."/>
            <person name="Lundell T."/>
            <person name="Morin E."/>
            <person name="Murat C."/>
            <person name="Riley R."/>
            <person name="Ohm R."/>
            <person name="Sun H."/>
            <person name="Tunlid A."/>
            <person name="Henrissat B."/>
            <person name="Grigoriev I.V."/>
            <person name="Hibbett D.S."/>
            <person name="Martin F."/>
        </authorList>
    </citation>
    <scope>NUCLEOTIDE SEQUENCE [LARGE SCALE GENOMIC DNA]</scope>
    <source>
        <strain evidence="5">h7</strain>
    </source>
</reference>
<feature type="transmembrane region" description="Helical" evidence="1">
    <location>
        <begin position="865"/>
        <end position="884"/>
    </location>
</feature>
<name>A0A0C3CWJ3_HEBCY</name>
<dbReference type="PANTHER" id="PTHR35408:SF2">
    <property type="entry name" value="GLYCOSYLTRANSFERASE 2-LIKE DOMAIN-CONTAINING PROTEIN"/>
    <property type="match status" value="1"/>
</dbReference>
<feature type="transmembrane region" description="Helical" evidence="1">
    <location>
        <begin position="254"/>
        <end position="273"/>
    </location>
</feature>
<sequence>MSAITIYNSDYDLWDAWLHKIYESTQQENWFMPVEETVATGVAMRVENGFFRVFPYENSALIPFEAAVRRLNPVVAVKIRNTAVQAAIRKIGPNDDCLYIDANTRIQILDSIDSLPQAEKDQCGAFIRDERAVVLWSYNLESMIPLCREFEEKLIKHIWRTRTVSHRPSASFSSALALDTSAMASPGGSLAALNEKVAITDDKIEEVKSENEASQPVPAVPSKRAWWSWKLQARAPNQPAGDAEKGGKRKERKLVMIGPVYAGLGAGLAAYFMSSGISVLLEEYRLDGDATRFALVATLPVIYCVSIFFCLQLVGNICLILGPVAQYHENSMYYSAVKPAPNPEVDQNLPHITIQLPVYKESLELTIAPSVYSVKKAMQTYARQGGTSAIFICDDGLQLIPEADRHERIAFYANHNIGWVARPGHSSAPGGFKRAGKFKKASNMNYGLALSLKLEKFLAQLEAEGAEDDLDESLEDKAMKMAEDEIYEESGRQFRPWCANGKSLRMGEIVLIIDADTIVPEDCFRDAAREMFESPDVAIIQHESDVMQVANHYFENGITHFTRRINKCISLGCANGEVAPFVGHNAFLRWSAVQDAAFVDPADGKTRQWSEANVSEDFDLALRLLLKGYNLPWATYSNGGFKEGVSLTVVDELARWQKYAYGCNEIIFNPLIKWWRCGPISPQLRGFVWSKAPLHYKIGMMSYMFSYYGIAAATVGSVLNYLLLGLAPQLDRFYLHSFEILLACTVVFPGIGNLGYTLLEYRLGQRNFFGAMFENLRWIPFFLFFFGGMSIHLSTALLAHLFSYDMTWGSTGKEVELSSFWIEVPRIWQRFKLSFMICFACIAMMIIFTTDVVPFEWQIPGWNWALIIPLSLVVGCHILVPIVLNPWLMIFSY</sequence>
<feature type="transmembrane region" description="Helical" evidence="1">
    <location>
        <begin position="833"/>
        <end position="853"/>
    </location>
</feature>
<reference evidence="4 5" key="1">
    <citation type="submission" date="2014-04" db="EMBL/GenBank/DDBJ databases">
        <authorList>
            <consortium name="DOE Joint Genome Institute"/>
            <person name="Kuo A."/>
            <person name="Gay G."/>
            <person name="Dore J."/>
            <person name="Kohler A."/>
            <person name="Nagy L.G."/>
            <person name="Floudas D."/>
            <person name="Copeland A."/>
            <person name="Barry K.W."/>
            <person name="Cichocki N."/>
            <person name="Veneault-Fourrey C."/>
            <person name="LaButti K."/>
            <person name="Lindquist E.A."/>
            <person name="Lipzen A."/>
            <person name="Lundell T."/>
            <person name="Morin E."/>
            <person name="Murat C."/>
            <person name="Sun H."/>
            <person name="Tunlid A."/>
            <person name="Henrissat B."/>
            <person name="Grigoriev I.V."/>
            <person name="Hibbett D.S."/>
            <person name="Martin F."/>
            <person name="Nordberg H.P."/>
            <person name="Cantor M.N."/>
            <person name="Hua S.X."/>
        </authorList>
    </citation>
    <scope>NUCLEOTIDE SEQUENCE [LARGE SCALE GENOMIC DNA]</scope>
    <source>
        <strain evidence="5">h7</strain>
    </source>
</reference>
<dbReference type="PANTHER" id="PTHR35408">
    <property type="entry name" value="CHROMOSOME 15, WHOLE GENOME SHOTGUN SEQUENCE"/>
    <property type="match status" value="1"/>
</dbReference>
<protein>
    <submittedName>
        <fullName evidence="4">Uncharacterized protein</fullName>
    </submittedName>
</protein>
<proteinExistence type="predicted"/>
<dbReference type="Gene3D" id="3.90.550.10">
    <property type="entry name" value="Spore Coat Polysaccharide Biosynthesis Protein SpsA, Chain A"/>
    <property type="match status" value="1"/>
</dbReference>
<gene>
    <name evidence="4" type="ORF">M413DRAFT_80392</name>
</gene>
<evidence type="ECO:0000313" key="4">
    <source>
        <dbReference type="EMBL" id="KIM48514.1"/>
    </source>
</evidence>
<feature type="domain" description="Glycosyltransferase 2-like" evidence="2">
    <location>
        <begin position="509"/>
        <end position="714"/>
    </location>
</feature>
<feature type="domain" description="DUF7928" evidence="3">
    <location>
        <begin position="14"/>
        <end position="166"/>
    </location>
</feature>
<evidence type="ECO:0000256" key="1">
    <source>
        <dbReference type="SAM" id="Phobius"/>
    </source>
</evidence>
<dbReference type="SUPFAM" id="SSF53448">
    <property type="entry name" value="Nucleotide-diphospho-sugar transferases"/>
    <property type="match status" value="1"/>
</dbReference>
<dbReference type="Pfam" id="PF25550">
    <property type="entry name" value="DUF7928"/>
    <property type="match status" value="1"/>
</dbReference>
<evidence type="ECO:0000259" key="3">
    <source>
        <dbReference type="Pfam" id="PF25550"/>
    </source>
</evidence>
<dbReference type="InterPro" id="IPR001173">
    <property type="entry name" value="Glyco_trans_2-like"/>
</dbReference>
<dbReference type="EMBL" id="KN831768">
    <property type="protein sequence ID" value="KIM48514.1"/>
    <property type="molecule type" value="Genomic_DNA"/>
</dbReference>
<feature type="transmembrane region" description="Helical" evidence="1">
    <location>
        <begin position="705"/>
        <end position="727"/>
    </location>
</feature>
<keyword evidence="1" id="KW-0812">Transmembrane</keyword>
<dbReference type="InterPro" id="IPR057688">
    <property type="entry name" value="DUF7928"/>
</dbReference>
<keyword evidence="1" id="KW-1133">Transmembrane helix</keyword>
<feature type="transmembrane region" description="Helical" evidence="1">
    <location>
        <begin position="733"/>
        <end position="759"/>
    </location>
</feature>
<evidence type="ECO:0000313" key="5">
    <source>
        <dbReference type="Proteomes" id="UP000053424"/>
    </source>
</evidence>
<dbReference type="STRING" id="686832.A0A0C3CWJ3"/>
<feature type="transmembrane region" description="Helical" evidence="1">
    <location>
        <begin position="779"/>
        <end position="802"/>
    </location>
</feature>
<dbReference type="OrthoDB" id="38531at2759"/>
<keyword evidence="1" id="KW-0472">Membrane</keyword>
<dbReference type="Pfam" id="PF13632">
    <property type="entry name" value="Glyco_trans_2_3"/>
    <property type="match status" value="1"/>
</dbReference>
<dbReference type="AlphaFoldDB" id="A0A0C3CWJ3"/>
<feature type="transmembrane region" description="Helical" evidence="1">
    <location>
        <begin position="293"/>
        <end position="322"/>
    </location>
</feature>
<accession>A0A0C3CWJ3</accession>
<dbReference type="Proteomes" id="UP000053424">
    <property type="component" value="Unassembled WGS sequence"/>
</dbReference>
<keyword evidence="5" id="KW-1185">Reference proteome</keyword>
<organism evidence="4 5">
    <name type="scientific">Hebeloma cylindrosporum</name>
    <dbReference type="NCBI Taxonomy" id="76867"/>
    <lineage>
        <taxon>Eukaryota</taxon>
        <taxon>Fungi</taxon>
        <taxon>Dikarya</taxon>
        <taxon>Basidiomycota</taxon>
        <taxon>Agaricomycotina</taxon>
        <taxon>Agaricomycetes</taxon>
        <taxon>Agaricomycetidae</taxon>
        <taxon>Agaricales</taxon>
        <taxon>Agaricineae</taxon>
        <taxon>Hymenogastraceae</taxon>
        <taxon>Hebeloma</taxon>
    </lineage>
</organism>
<evidence type="ECO:0000259" key="2">
    <source>
        <dbReference type="Pfam" id="PF13632"/>
    </source>
</evidence>
<dbReference type="HOGENOM" id="CLU_008220_0_0_1"/>
<dbReference type="InterPro" id="IPR029044">
    <property type="entry name" value="Nucleotide-diphossugar_trans"/>
</dbReference>